<name>A0ABQ1TSF1_9FLAO</name>
<protein>
    <submittedName>
        <fullName evidence="2">Uncharacterized protein</fullName>
    </submittedName>
</protein>
<sequence>MLRVYFKKIINVMLLINVLILLIFIGGFIYFNDKFLGDESISKIEKKSFLCDTPVYKYYSSDIYLTDSSIFKDKIINDLKSVSIPNVETISVRFIINCRGEMDGFTYEAFDENLNKRKLDEIVKTTIFSTMKEIKRMPIGTVDNEKINALFLIRIKVKDGKVIDVF</sequence>
<proteinExistence type="predicted"/>
<comment type="caution">
    <text evidence="2">The sequence shown here is derived from an EMBL/GenBank/DDBJ whole genome shotgun (WGS) entry which is preliminary data.</text>
</comment>
<dbReference type="EMBL" id="BMFL01000013">
    <property type="protein sequence ID" value="GGF02715.1"/>
    <property type="molecule type" value="Genomic_DNA"/>
</dbReference>
<keyword evidence="1" id="KW-1133">Transmembrane helix</keyword>
<keyword evidence="1" id="KW-0472">Membrane</keyword>
<reference evidence="3" key="1">
    <citation type="journal article" date="2019" name="Int. J. Syst. Evol. Microbiol.">
        <title>The Global Catalogue of Microorganisms (GCM) 10K type strain sequencing project: providing services to taxonomists for standard genome sequencing and annotation.</title>
        <authorList>
            <consortium name="The Broad Institute Genomics Platform"/>
            <consortium name="The Broad Institute Genome Sequencing Center for Infectious Disease"/>
            <person name="Wu L."/>
            <person name="Ma J."/>
        </authorList>
    </citation>
    <scope>NUCLEOTIDE SEQUENCE [LARGE SCALE GENOMIC DNA]</scope>
    <source>
        <strain evidence="3">CGMCC 1.12707</strain>
    </source>
</reference>
<evidence type="ECO:0000256" key="1">
    <source>
        <dbReference type="SAM" id="Phobius"/>
    </source>
</evidence>
<evidence type="ECO:0000313" key="3">
    <source>
        <dbReference type="Proteomes" id="UP000650994"/>
    </source>
</evidence>
<dbReference type="Proteomes" id="UP000650994">
    <property type="component" value="Unassembled WGS sequence"/>
</dbReference>
<keyword evidence="1" id="KW-0812">Transmembrane</keyword>
<keyword evidence="3" id="KW-1185">Reference proteome</keyword>
<feature type="transmembrane region" description="Helical" evidence="1">
    <location>
        <begin position="12"/>
        <end position="31"/>
    </location>
</feature>
<organism evidence="2 3">
    <name type="scientific">Chishuiella changwenlii</name>
    <dbReference type="NCBI Taxonomy" id="1434701"/>
    <lineage>
        <taxon>Bacteria</taxon>
        <taxon>Pseudomonadati</taxon>
        <taxon>Bacteroidota</taxon>
        <taxon>Flavobacteriia</taxon>
        <taxon>Flavobacteriales</taxon>
        <taxon>Weeksellaceae</taxon>
        <taxon>Chishuiella</taxon>
    </lineage>
</organism>
<evidence type="ECO:0000313" key="2">
    <source>
        <dbReference type="EMBL" id="GGF02715.1"/>
    </source>
</evidence>
<gene>
    <name evidence="2" type="ORF">GCM10010984_20240</name>
</gene>
<accession>A0ABQ1TSF1</accession>